<dbReference type="GO" id="GO:0016740">
    <property type="term" value="F:transferase activity"/>
    <property type="evidence" value="ECO:0007669"/>
    <property type="project" value="UniProtKB-ARBA"/>
</dbReference>
<dbReference type="EMBL" id="AYYX01000038">
    <property type="protein sequence ID" value="KRM87316.1"/>
    <property type="molecule type" value="Genomic_DNA"/>
</dbReference>
<dbReference type="HAMAP" id="MF_00978">
    <property type="entry name" value="Bifunct_BirA"/>
    <property type="match status" value="1"/>
</dbReference>
<reference evidence="5 6" key="1">
    <citation type="journal article" date="2015" name="Genome Announc.">
        <title>Expanding the biotechnology potential of lactobacilli through comparative genomics of 213 strains and associated genera.</title>
        <authorList>
            <person name="Sun Z."/>
            <person name="Harris H.M."/>
            <person name="McCann A."/>
            <person name="Guo C."/>
            <person name="Argimon S."/>
            <person name="Zhang W."/>
            <person name="Yang X."/>
            <person name="Jeffery I.B."/>
            <person name="Cooney J.C."/>
            <person name="Kagawa T.F."/>
            <person name="Liu W."/>
            <person name="Song Y."/>
            <person name="Salvetti E."/>
            <person name="Wrobel A."/>
            <person name="Rasinkangas P."/>
            <person name="Parkhill J."/>
            <person name="Rea M.C."/>
            <person name="O'Sullivan O."/>
            <person name="Ritari J."/>
            <person name="Douillard F.P."/>
            <person name="Paul Ross R."/>
            <person name="Yang R."/>
            <person name="Briner A.E."/>
            <person name="Felis G.E."/>
            <person name="de Vos W.M."/>
            <person name="Barrangou R."/>
            <person name="Klaenhammer T.R."/>
            <person name="Caufield P.W."/>
            <person name="Cui Y."/>
            <person name="Zhang H."/>
            <person name="O'Toole P.W."/>
        </authorList>
    </citation>
    <scope>NUCLEOTIDE SEQUENCE [LARGE SCALE GENOMIC DNA]</scope>
    <source>
        <strain evidence="5 6">DSM 20605</strain>
    </source>
</reference>
<dbReference type="CDD" id="cd16442">
    <property type="entry name" value="BPL"/>
    <property type="match status" value="1"/>
</dbReference>
<dbReference type="InterPro" id="IPR036388">
    <property type="entry name" value="WH-like_DNA-bd_sf"/>
</dbReference>
<dbReference type="InterPro" id="IPR045864">
    <property type="entry name" value="aa-tRNA-synth_II/BPL/LPL"/>
</dbReference>
<dbReference type="InterPro" id="IPR030855">
    <property type="entry name" value="Bifunct_BirA"/>
</dbReference>
<dbReference type="PANTHER" id="PTHR12835:SF5">
    <property type="entry name" value="BIOTIN--PROTEIN LIGASE"/>
    <property type="match status" value="1"/>
</dbReference>
<comment type="function">
    <text evidence="3">Acts both as a biotin--[acetyl-CoA-carboxylase] ligase and a repressor.</text>
</comment>
<evidence type="ECO:0000313" key="6">
    <source>
        <dbReference type="Proteomes" id="UP000051576"/>
    </source>
</evidence>
<sequence>MLSNTDQPLSGEKIAQNLKISRAAVWKIIQKLQATGYQIESQHRLGYIYHDNSKLNQYIIKKNLTAQLSQQLGFEIHQTIDSTNIRAKQLSFKKHLHPLVIISDQQTAGYGRYGRYYSSPSGNIYLSLLLPNPSHQLVPGLLTTATALAVSLSIEKKLAVQPQIKWVNDLLLNQKKIVGILTEAITNIETRSIDQVVIGIGINYLTQLDQLPPEIQARAGSLRKFALAAKVTRNQFIAAVLNQFFQIYQTYQTGNFLPAYRQRCYLLHKEVTIQQGQQKIAGLATDIDQQGCIVLSNGQHISSGEVTKIRLK</sequence>
<dbReference type="GO" id="GO:0009249">
    <property type="term" value="P:protein lipoylation"/>
    <property type="evidence" value="ECO:0007669"/>
    <property type="project" value="UniProtKB-ARBA"/>
</dbReference>
<name>A0A0R2CBA3_9LACO</name>
<comment type="caution">
    <text evidence="3">Lacks conserved residue(s) required for the propagation of feature annotation.</text>
</comment>
<dbReference type="eggNOG" id="COG0340">
    <property type="taxonomic scope" value="Bacteria"/>
</dbReference>
<dbReference type="Pfam" id="PF02237">
    <property type="entry name" value="BPL_C"/>
    <property type="match status" value="1"/>
</dbReference>
<comment type="similarity">
    <text evidence="3">Belongs to the biotin--protein ligase family.</text>
</comment>
<organism evidence="5 6">
    <name type="scientific">Liquorilactobacillus vini DSM 20605</name>
    <dbReference type="NCBI Taxonomy" id="1133569"/>
    <lineage>
        <taxon>Bacteria</taxon>
        <taxon>Bacillati</taxon>
        <taxon>Bacillota</taxon>
        <taxon>Bacilli</taxon>
        <taxon>Lactobacillales</taxon>
        <taxon>Lactobacillaceae</taxon>
        <taxon>Liquorilactobacillus</taxon>
    </lineage>
</organism>
<dbReference type="Gene3D" id="1.10.10.10">
    <property type="entry name" value="Winged helix-like DNA-binding domain superfamily/Winged helix DNA-binding domain"/>
    <property type="match status" value="1"/>
</dbReference>
<protein>
    <recommendedName>
        <fullName evidence="3">Bifunctional ligase/repressor BirA</fullName>
    </recommendedName>
    <alternativeName>
        <fullName evidence="3">Biotin--[acetyl-CoA-carboxylase] ligase</fullName>
        <ecNumber evidence="3">6.3.4.15</ecNumber>
    </alternativeName>
    <alternativeName>
        <fullName evidence="3">Biotin--protein ligase</fullName>
    </alternativeName>
    <alternativeName>
        <fullName evidence="3">Biotin-[acetyl-CoA carboxylase] synthetase</fullName>
    </alternativeName>
</protein>
<feature type="DNA-binding region" description="H-T-H motif" evidence="3">
    <location>
        <begin position="11"/>
        <end position="30"/>
    </location>
</feature>
<evidence type="ECO:0000256" key="3">
    <source>
        <dbReference type="HAMAP-Rule" id="MF_00978"/>
    </source>
</evidence>
<dbReference type="InterPro" id="IPR013196">
    <property type="entry name" value="HTH_11"/>
</dbReference>
<dbReference type="Gene3D" id="2.30.30.100">
    <property type="match status" value="1"/>
</dbReference>
<evidence type="ECO:0000256" key="1">
    <source>
        <dbReference type="ARBA" id="ARBA00022598"/>
    </source>
</evidence>
<dbReference type="InterPro" id="IPR004143">
    <property type="entry name" value="BPL_LPL_catalytic"/>
</dbReference>
<dbReference type="InterPro" id="IPR004408">
    <property type="entry name" value="Biotin_CoA_COase_ligase"/>
</dbReference>
<evidence type="ECO:0000256" key="2">
    <source>
        <dbReference type="ARBA" id="ARBA00023267"/>
    </source>
</evidence>
<dbReference type="SUPFAM" id="SSF46785">
    <property type="entry name" value="Winged helix' DNA-binding domain"/>
    <property type="match status" value="1"/>
</dbReference>
<dbReference type="GO" id="GO:0006355">
    <property type="term" value="P:regulation of DNA-templated transcription"/>
    <property type="evidence" value="ECO:0007669"/>
    <property type="project" value="UniProtKB-UniRule"/>
</dbReference>
<dbReference type="InterPro" id="IPR036390">
    <property type="entry name" value="WH_DNA-bd_sf"/>
</dbReference>
<dbReference type="EC" id="6.3.4.15" evidence="3"/>
<dbReference type="Pfam" id="PF03099">
    <property type="entry name" value="BPL_LplA_LipB"/>
    <property type="match status" value="1"/>
</dbReference>
<keyword evidence="3" id="KW-0678">Repressor</keyword>
<keyword evidence="6" id="KW-1185">Reference proteome</keyword>
<keyword evidence="1 3" id="KW-0436">Ligase</keyword>
<keyword evidence="3" id="KW-0238">DNA-binding</keyword>
<dbReference type="PROSITE" id="PS51733">
    <property type="entry name" value="BPL_LPL_CATALYTIC"/>
    <property type="match status" value="1"/>
</dbReference>
<dbReference type="AlphaFoldDB" id="A0A0R2CBA3"/>
<feature type="binding site" evidence="3">
    <location>
        <position position="106"/>
    </location>
    <ligand>
        <name>biotin</name>
        <dbReference type="ChEBI" id="CHEBI:57586"/>
    </ligand>
</feature>
<keyword evidence="2 3" id="KW-0092">Biotin</keyword>
<dbReference type="PANTHER" id="PTHR12835">
    <property type="entry name" value="BIOTIN PROTEIN LIGASE"/>
    <property type="match status" value="1"/>
</dbReference>
<dbReference type="GO" id="GO:0005737">
    <property type="term" value="C:cytoplasm"/>
    <property type="evidence" value="ECO:0007669"/>
    <property type="project" value="TreeGrafter"/>
</dbReference>
<feature type="binding site" evidence="3">
    <location>
        <position position="176"/>
    </location>
    <ligand>
        <name>biotin</name>
        <dbReference type="ChEBI" id="CHEBI:57586"/>
    </ligand>
</feature>
<keyword evidence="3" id="KW-0805">Transcription regulation</keyword>
<keyword evidence="3" id="KW-0067">ATP-binding</keyword>
<dbReference type="Gene3D" id="3.30.930.10">
    <property type="entry name" value="Bira Bifunctional Protein, Domain 2"/>
    <property type="match status" value="1"/>
</dbReference>
<keyword evidence="3" id="KW-0547">Nucleotide-binding</keyword>
<feature type="binding site" evidence="3">
    <location>
        <begin position="82"/>
        <end position="84"/>
    </location>
    <ligand>
        <name>biotin</name>
        <dbReference type="ChEBI" id="CHEBI:57586"/>
    </ligand>
</feature>
<keyword evidence="3" id="KW-0804">Transcription</keyword>
<evidence type="ECO:0000259" key="4">
    <source>
        <dbReference type="PROSITE" id="PS51733"/>
    </source>
</evidence>
<proteinExistence type="inferred from homology"/>
<dbReference type="InterPro" id="IPR003142">
    <property type="entry name" value="BPL_C"/>
</dbReference>
<gene>
    <name evidence="3" type="primary">birA</name>
    <name evidence="5" type="ORF">FD21_GL001309</name>
</gene>
<dbReference type="STRING" id="1133569.FD21_GL001309"/>
<comment type="caution">
    <text evidence="5">The sequence shown here is derived from an EMBL/GenBank/DDBJ whole genome shotgun (WGS) entry which is preliminary data.</text>
</comment>
<dbReference type="NCBIfam" id="TIGR00121">
    <property type="entry name" value="birA_ligase"/>
    <property type="match status" value="1"/>
</dbReference>
<evidence type="ECO:0000313" key="5">
    <source>
        <dbReference type="EMBL" id="KRM87316.1"/>
    </source>
</evidence>
<dbReference type="GO" id="GO:0004077">
    <property type="term" value="F:biotin--[biotin carboxyl-carrier protein] ligase activity"/>
    <property type="evidence" value="ECO:0007669"/>
    <property type="project" value="UniProtKB-UniRule"/>
</dbReference>
<dbReference type="SUPFAM" id="SSF55681">
    <property type="entry name" value="Class II aaRS and biotin synthetases"/>
    <property type="match status" value="1"/>
</dbReference>
<accession>A0A0R2CBA3</accession>
<dbReference type="Pfam" id="PF08279">
    <property type="entry name" value="HTH_11"/>
    <property type="match status" value="1"/>
</dbReference>
<comment type="catalytic activity">
    <reaction evidence="3">
        <text>biotin + L-lysyl-[protein] + ATP = N(6)-biotinyl-L-lysyl-[protein] + AMP + diphosphate + H(+)</text>
        <dbReference type="Rhea" id="RHEA:11756"/>
        <dbReference type="Rhea" id="RHEA-COMP:9752"/>
        <dbReference type="Rhea" id="RHEA-COMP:10505"/>
        <dbReference type="ChEBI" id="CHEBI:15378"/>
        <dbReference type="ChEBI" id="CHEBI:29969"/>
        <dbReference type="ChEBI" id="CHEBI:30616"/>
        <dbReference type="ChEBI" id="CHEBI:33019"/>
        <dbReference type="ChEBI" id="CHEBI:57586"/>
        <dbReference type="ChEBI" id="CHEBI:83144"/>
        <dbReference type="ChEBI" id="CHEBI:456215"/>
        <dbReference type="EC" id="6.3.4.15"/>
    </reaction>
</comment>
<dbReference type="GO" id="GO:0003677">
    <property type="term" value="F:DNA binding"/>
    <property type="evidence" value="ECO:0007669"/>
    <property type="project" value="UniProtKB-UniRule"/>
</dbReference>
<dbReference type="Proteomes" id="UP000051576">
    <property type="component" value="Unassembled WGS sequence"/>
</dbReference>
<dbReference type="GO" id="GO:0005524">
    <property type="term" value="F:ATP binding"/>
    <property type="evidence" value="ECO:0007669"/>
    <property type="project" value="UniProtKB-UniRule"/>
</dbReference>
<feature type="domain" description="BPL/LPL catalytic" evidence="4">
    <location>
        <begin position="66"/>
        <end position="252"/>
    </location>
</feature>
<dbReference type="PATRIC" id="fig|1133569.4.peg.1443"/>